<keyword evidence="1" id="KW-1003">Cell membrane</keyword>
<dbReference type="InterPro" id="IPR050256">
    <property type="entry name" value="Glycosyltransferase_2"/>
</dbReference>
<dbReference type="GO" id="GO:0016757">
    <property type="term" value="F:glycosyltransferase activity"/>
    <property type="evidence" value="ECO:0007669"/>
    <property type="project" value="UniProtKB-KW"/>
</dbReference>
<protein>
    <submittedName>
        <fullName evidence="10">Glycosyltransferase</fullName>
    </submittedName>
</protein>
<dbReference type="InterPro" id="IPR001173">
    <property type="entry name" value="Glyco_trans_2-like"/>
</dbReference>
<accession>A0A437LYR9</accession>
<dbReference type="EMBL" id="SACN01000003">
    <property type="protein sequence ID" value="RVT90515.1"/>
    <property type="molecule type" value="Genomic_DNA"/>
</dbReference>
<gene>
    <name evidence="10" type="ORF">EOD43_19920</name>
</gene>
<keyword evidence="6 8" id="KW-1133">Transmembrane helix</keyword>
<evidence type="ECO:0000256" key="3">
    <source>
        <dbReference type="ARBA" id="ARBA00022679"/>
    </source>
</evidence>
<comment type="caution">
    <text evidence="10">The sequence shown here is derived from an EMBL/GenBank/DDBJ whole genome shotgun (WGS) entry which is preliminary data.</text>
</comment>
<evidence type="ECO:0000256" key="4">
    <source>
        <dbReference type="ARBA" id="ARBA00022692"/>
    </source>
</evidence>
<keyword evidence="3 10" id="KW-0808">Transferase</keyword>
<evidence type="ECO:0000313" key="10">
    <source>
        <dbReference type="EMBL" id="RVT90515.1"/>
    </source>
</evidence>
<evidence type="ECO:0000256" key="6">
    <source>
        <dbReference type="ARBA" id="ARBA00022989"/>
    </source>
</evidence>
<evidence type="ECO:0000256" key="2">
    <source>
        <dbReference type="ARBA" id="ARBA00022676"/>
    </source>
</evidence>
<dbReference type="GO" id="GO:0005886">
    <property type="term" value="C:plasma membrane"/>
    <property type="evidence" value="ECO:0007669"/>
    <property type="project" value="TreeGrafter"/>
</dbReference>
<evidence type="ECO:0000256" key="5">
    <source>
        <dbReference type="ARBA" id="ARBA00022985"/>
    </source>
</evidence>
<dbReference type="AlphaFoldDB" id="A0A437LYR9"/>
<evidence type="ECO:0000313" key="11">
    <source>
        <dbReference type="Proteomes" id="UP000282971"/>
    </source>
</evidence>
<keyword evidence="2" id="KW-0328">Glycosyltransferase</keyword>
<proteinExistence type="predicted"/>
<dbReference type="OrthoDB" id="9807795at2"/>
<evidence type="ECO:0000256" key="7">
    <source>
        <dbReference type="ARBA" id="ARBA00023136"/>
    </source>
</evidence>
<reference evidence="10 11" key="1">
    <citation type="submission" date="2019-01" db="EMBL/GenBank/DDBJ databases">
        <authorList>
            <person name="Chen W.-M."/>
        </authorList>
    </citation>
    <scope>NUCLEOTIDE SEQUENCE [LARGE SCALE GENOMIC DNA]</scope>
    <source>
        <strain evidence="10 11">CCP-7</strain>
    </source>
</reference>
<sequence>MVGKREEQRCAVSRERKDRYVIDGPANASTENMQLVTPTRFPIFLSMVIVDRNQPETQREFLTQIVETLGDLVEDFEIVLIDNGSDPQARAAYDALARVEGIPNLQVYHLLRRVDAETAYWAGIENSIGDYVLAFDPYNEELTCLPKAIELCLAGTDLILIENQEPERVKGIEALAEHAFRGLYRSIYGVSLTERAAQHRLMSKKVISFLLQLPRPAIWYRVLPARAGFATVTLTYRAPRRKLKIDHNLATRARRAINLLFSSTLAPLRFVSLLALLGSVANILYSIYVVIIAFSLDSVAKGWTTLSLQQSGMFFLISVVLFVLTEYMVRMVQWSMGEPPYFIVGEAVSSTLTRHQKLNVEAPRADDQ</sequence>
<keyword evidence="5" id="KW-0448">Lipopolysaccharide biosynthesis</keyword>
<dbReference type="Proteomes" id="UP000282971">
    <property type="component" value="Unassembled WGS sequence"/>
</dbReference>
<evidence type="ECO:0000256" key="8">
    <source>
        <dbReference type="SAM" id="Phobius"/>
    </source>
</evidence>
<dbReference type="InterPro" id="IPR029044">
    <property type="entry name" value="Nucleotide-diphossugar_trans"/>
</dbReference>
<dbReference type="PANTHER" id="PTHR48090:SF3">
    <property type="entry name" value="UNDECAPRENYL-PHOSPHATE 4-DEOXY-4-FORMAMIDO-L-ARABINOSE TRANSFERASE"/>
    <property type="match status" value="1"/>
</dbReference>
<name>A0A437LYR9_9SPHN</name>
<evidence type="ECO:0000259" key="9">
    <source>
        <dbReference type="Pfam" id="PF00535"/>
    </source>
</evidence>
<keyword evidence="11" id="KW-1185">Reference proteome</keyword>
<dbReference type="Gene3D" id="3.90.550.10">
    <property type="entry name" value="Spore Coat Polysaccharide Biosynthesis Protein SpsA, Chain A"/>
    <property type="match status" value="1"/>
</dbReference>
<keyword evidence="4 8" id="KW-0812">Transmembrane</keyword>
<keyword evidence="7 8" id="KW-0472">Membrane</keyword>
<evidence type="ECO:0000256" key="1">
    <source>
        <dbReference type="ARBA" id="ARBA00022475"/>
    </source>
</evidence>
<dbReference type="GO" id="GO:0009103">
    <property type="term" value="P:lipopolysaccharide biosynthetic process"/>
    <property type="evidence" value="ECO:0007669"/>
    <property type="project" value="UniProtKB-KW"/>
</dbReference>
<dbReference type="SUPFAM" id="SSF53448">
    <property type="entry name" value="Nucleotide-diphospho-sugar transferases"/>
    <property type="match status" value="1"/>
</dbReference>
<feature type="transmembrane region" description="Helical" evidence="8">
    <location>
        <begin position="312"/>
        <end position="329"/>
    </location>
</feature>
<dbReference type="Pfam" id="PF00535">
    <property type="entry name" value="Glycos_transf_2"/>
    <property type="match status" value="1"/>
</dbReference>
<feature type="domain" description="Glycosyltransferase 2-like" evidence="9">
    <location>
        <begin position="53"/>
        <end position="136"/>
    </location>
</feature>
<organism evidence="10 11">
    <name type="scientific">Sphingomonas crocodyli</name>
    <dbReference type="NCBI Taxonomy" id="1979270"/>
    <lineage>
        <taxon>Bacteria</taxon>
        <taxon>Pseudomonadati</taxon>
        <taxon>Pseudomonadota</taxon>
        <taxon>Alphaproteobacteria</taxon>
        <taxon>Sphingomonadales</taxon>
        <taxon>Sphingomonadaceae</taxon>
        <taxon>Sphingomonas</taxon>
    </lineage>
</organism>
<dbReference type="PANTHER" id="PTHR48090">
    <property type="entry name" value="UNDECAPRENYL-PHOSPHATE 4-DEOXY-4-FORMAMIDO-L-ARABINOSE TRANSFERASE-RELATED"/>
    <property type="match status" value="1"/>
</dbReference>